<evidence type="ECO:0000256" key="1">
    <source>
        <dbReference type="ARBA" id="ARBA00004370"/>
    </source>
</evidence>
<gene>
    <name evidence="7" type="ORF">IHBHHGIJ_01034</name>
    <name evidence="6" type="ORF">KFEGEMFD_00117</name>
</gene>
<evidence type="ECO:0000313" key="6">
    <source>
        <dbReference type="EMBL" id="CAA0078826.1"/>
    </source>
</evidence>
<comment type="subcellular location">
    <subcellularLocation>
        <location evidence="1">Membrane</location>
    </subcellularLocation>
</comment>
<evidence type="ECO:0000313" key="8">
    <source>
        <dbReference type="Proteomes" id="UP000435877"/>
    </source>
</evidence>
<dbReference type="AlphaFoldDB" id="A0A5S9NAZ6"/>
<keyword evidence="8" id="KW-1185">Reference proteome</keyword>
<evidence type="ECO:0008006" key="10">
    <source>
        <dbReference type="Google" id="ProtNLM"/>
    </source>
</evidence>
<reference evidence="8 9" key="1">
    <citation type="submission" date="2019-11" db="EMBL/GenBank/DDBJ databases">
        <authorList>
            <person name="Holert J."/>
        </authorList>
    </citation>
    <scope>NUCLEOTIDE SEQUENCE [LARGE SCALE GENOMIC DNA]</scope>
    <source>
        <strain evidence="6">BC3_2A</strain>
        <strain evidence="7">SB11_1A</strain>
    </source>
</reference>
<feature type="transmembrane region" description="Helical" evidence="5">
    <location>
        <begin position="119"/>
        <end position="141"/>
    </location>
</feature>
<dbReference type="RefSeq" id="WP_159267676.1">
    <property type="nucleotide sequence ID" value="NZ_CACSIK010000001.1"/>
</dbReference>
<sequence length="142" mass="15871">MLQHSPILTPVIILVLWTFVMMTWMAISRFSVFPKLKIKPKDGQRTSELALKMPAKTQWKADNYNHLLEQPTLFYATAIILALVGGDSGLNLSLAWAYVCGRILHSLVQATVNNVLVRLTLFFLTSIALFIMTINAAILLIG</sequence>
<name>A0A5S9NAZ6_9GAMM</name>
<organism evidence="7 8">
    <name type="scientific">Zhongshania aliphaticivorans</name>
    <dbReference type="NCBI Taxonomy" id="1470434"/>
    <lineage>
        <taxon>Bacteria</taxon>
        <taxon>Pseudomonadati</taxon>
        <taxon>Pseudomonadota</taxon>
        <taxon>Gammaproteobacteria</taxon>
        <taxon>Cellvibrionales</taxon>
        <taxon>Spongiibacteraceae</taxon>
        <taxon>Zhongshania</taxon>
    </lineage>
</organism>
<feature type="transmembrane region" description="Helical" evidence="5">
    <location>
        <begin position="6"/>
        <end position="27"/>
    </location>
</feature>
<evidence type="ECO:0000256" key="3">
    <source>
        <dbReference type="ARBA" id="ARBA00022989"/>
    </source>
</evidence>
<dbReference type="Gene3D" id="1.20.120.550">
    <property type="entry name" value="Membrane associated eicosanoid/glutathione metabolism-like domain"/>
    <property type="match status" value="1"/>
</dbReference>
<dbReference type="SUPFAM" id="SSF161084">
    <property type="entry name" value="MAPEG domain-like"/>
    <property type="match status" value="1"/>
</dbReference>
<dbReference type="EMBL" id="CACSIM010000001">
    <property type="protein sequence ID" value="CAA0078826.1"/>
    <property type="molecule type" value="Genomic_DNA"/>
</dbReference>
<evidence type="ECO:0000313" key="7">
    <source>
        <dbReference type="EMBL" id="CAA0086409.1"/>
    </source>
</evidence>
<evidence type="ECO:0000256" key="5">
    <source>
        <dbReference type="SAM" id="Phobius"/>
    </source>
</evidence>
<proteinExistence type="predicted"/>
<evidence type="ECO:0000256" key="4">
    <source>
        <dbReference type="ARBA" id="ARBA00023136"/>
    </source>
</evidence>
<protein>
    <recommendedName>
        <fullName evidence="10">MAPEG family protein</fullName>
    </recommendedName>
</protein>
<dbReference type="GO" id="GO:0016020">
    <property type="term" value="C:membrane"/>
    <property type="evidence" value="ECO:0007669"/>
    <property type="project" value="UniProtKB-SubCell"/>
</dbReference>
<dbReference type="Proteomes" id="UP000435877">
    <property type="component" value="Unassembled WGS sequence"/>
</dbReference>
<feature type="transmembrane region" description="Helical" evidence="5">
    <location>
        <begin position="73"/>
        <end position="99"/>
    </location>
</feature>
<dbReference type="InterPro" id="IPR023352">
    <property type="entry name" value="MAPEG-like_dom_sf"/>
</dbReference>
<keyword evidence="3 5" id="KW-1133">Transmembrane helix</keyword>
<keyword evidence="4 5" id="KW-0472">Membrane</keyword>
<dbReference type="Proteomes" id="UP000439591">
    <property type="component" value="Unassembled WGS sequence"/>
</dbReference>
<accession>A0A5S9NAZ6</accession>
<dbReference type="EMBL" id="CACSIK010000001">
    <property type="protein sequence ID" value="CAA0086409.1"/>
    <property type="molecule type" value="Genomic_DNA"/>
</dbReference>
<evidence type="ECO:0000313" key="9">
    <source>
        <dbReference type="Proteomes" id="UP000439591"/>
    </source>
</evidence>
<dbReference type="InterPro" id="IPR001129">
    <property type="entry name" value="Membr-assoc_MAPEG"/>
</dbReference>
<dbReference type="OrthoDB" id="5573101at2"/>
<evidence type="ECO:0000256" key="2">
    <source>
        <dbReference type="ARBA" id="ARBA00022692"/>
    </source>
</evidence>
<dbReference type="Pfam" id="PF01124">
    <property type="entry name" value="MAPEG"/>
    <property type="match status" value="1"/>
</dbReference>
<keyword evidence="2 5" id="KW-0812">Transmembrane</keyword>